<protein>
    <submittedName>
        <fullName evidence="13">Transcription factor hamlet-like isoform X1</fullName>
    </submittedName>
</protein>
<dbReference type="PROSITE" id="PS00028">
    <property type="entry name" value="ZINC_FINGER_C2H2_1"/>
    <property type="match status" value="6"/>
</dbReference>
<feature type="region of interest" description="Disordered" evidence="11">
    <location>
        <begin position="824"/>
        <end position="849"/>
    </location>
</feature>
<dbReference type="FunFam" id="3.30.160.60:FF:000159">
    <property type="entry name" value="Mds1 and evi1 complex locus protein"/>
    <property type="match status" value="1"/>
</dbReference>
<dbReference type="InterPro" id="IPR013087">
    <property type="entry name" value="Znf_C2H2_type"/>
</dbReference>
<feature type="domain" description="C2H2-type" evidence="12">
    <location>
        <begin position="276"/>
        <end position="304"/>
    </location>
</feature>
<feature type="compositionally biased region" description="Polar residues" evidence="11">
    <location>
        <begin position="515"/>
        <end position="524"/>
    </location>
</feature>
<accession>A0A6P7FBS5</accession>
<dbReference type="FunFam" id="3.30.160.60:FF:000112">
    <property type="entry name" value="Mds1 and evi1 complex locus protein"/>
    <property type="match status" value="1"/>
</dbReference>
<evidence type="ECO:0000256" key="11">
    <source>
        <dbReference type="SAM" id="MobiDB-lite"/>
    </source>
</evidence>
<dbReference type="RefSeq" id="XP_028130875.1">
    <property type="nucleotide sequence ID" value="XM_028275074.1"/>
</dbReference>
<evidence type="ECO:0000256" key="8">
    <source>
        <dbReference type="ARBA" id="ARBA00023163"/>
    </source>
</evidence>
<dbReference type="FunFam" id="3.30.160.60:FF:001912">
    <property type="entry name" value="Hamlet, isoform B"/>
    <property type="match status" value="1"/>
</dbReference>
<evidence type="ECO:0000256" key="3">
    <source>
        <dbReference type="ARBA" id="ARBA00022737"/>
    </source>
</evidence>
<dbReference type="PROSITE" id="PS50157">
    <property type="entry name" value="ZINC_FINGER_C2H2_2"/>
    <property type="match status" value="8"/>
</dbReference>
<reference evidence="13" key="1">
    <citation type="submission" date="2025-08" db="UniProtKB">
        <authorList>
            <consortium name="RefSeq"/>
        </authorList>
    </citation>
    <scope>IDENTIFICATION</scope>
    <source>
        <tissue evidence="13">Whole insect</tissue>
    </source>
</reference>
<feature type="domain" description="C2H2-type" evidence="12">
    <location>
        <begin position="305"/>
        <end position="333"/>
    </location>
</feature>
<keyword evidence="8" id="KW-0804">Transcription</keyword>
<feature type="domain" description="C2H2-type" evidence="12">
    <location>
        <begin position="362"/>
        <end position="389"/>
    </location>
</feature>
<dbReference type="GO" id="GO:0005654">
    <property type="term" value="C:nucleoplasm"/>
    <property type="evidence" value="ECO:0007669"/>
    <property type="project" value="TreeGrafter"/>
</dbReference>
<organism evidence="13">
    <name type="scientific">Diabrotica virgifera virgifera</name>
    <name type="common">western corn rootworm</name>
    <dbReference type="NCBI Taxonomy" id="50390"/>
    <lineage>
        <taxon>Eukaryota</taxon>
        <taxon>Metazoa</taxon>
        <taxon>Ecdysozoa</taxon>
        <taxon>Arthropoda</taxon>
        <taxon>Hexapoda</taxon>
        <taxon>Insecta</taxon>
        <taxon>Pterygota</taxon>
        <taxon>Neoptera</taxon>
        <taxon>Endopterygota</taxon>
        <taxon>Coleoptera</taxon>
        <taxon>Polyphaga</taxon>
        <taxon>Cucujiformia</taxon>
        <taxon>Chrysomeloidea</taxon>
        <taxon>Chrysomelidae</taxon>
        <taxon>Galerucinae</taxon>
        <taxon>Diabroticina</taxon>
        <taxon>Diabroticites</taxon>
        <taxon>Diabrotica</taxon>
    </lineage>
</organism>
<dbReference type="SMART" id="SM00355">
    <property type="entry name" value="ZnF_C2H2"/>
    <property type="match status" value="9"/>
</dbReference>
<feature type="region of interest" description="Disordered" evidence="11">
    <location>
        <begin position="594"/>
        <end position="625"/>
    </location>
</feature>
<feature type="region of interest" description="Disordered" evidence="11">
    <location>
        <begin position="488"/>
        <end position="529"/>
    </location>
</feature>
<feature type="compositionally biased region" description="Basic and acidic residues" evidence="11">
    <location>
        <begin position="490"/>
        <end position="504"/>
    </location>
</feature>
<evidence type="ECO:0000259" key="12">
    <source>
        <dbReference type="PROSITE" id="PS50157"/>
    </source>
</evidence>
<dbReference type="InterPro" id="IPR001214">
    <property type="entry name" value="SET_dom"/>
</dbReference>
<proteinExistence type="predicted"/>
<comment type="subcellular location">
    <subcellularLocation>
        <location evidence="1">Nucleus</location>
    </subcellularLocation>
</comment>
<evidence type="ECO:0000256" key="9">
    <source>
        <dbReference type="ARBA" id="ARBA00023242"/>
    </source>
</evidence>
<feature type="domain" description="C2H2-type" evidence="12">
    <location>
        <begin position="746"/>
        <end position="773"/>
    </location>
</feature>
<keyword evidence="2" id="KW-0479">Metal-binding</keyword>
<evidence type="ECO:0000256" key="1">
    <source>
        <dbReference type="ARBA" id="ARBA00004123"/>
    </source>
</evidence>
<name>A0A6P7FBS5_DIAVI</name>
<dbReference type="Pfam" id="PF13912">
    <property type="entry name" value="zf-C2H2_6"/>
    <property type="match status" value="1"/>
</dbReference>
<keyword evidence="3" id="KW-0677">Repeat</keyword>
<evidence type="ECO:0000256" key="4">
    <source>
        <dbReference type="ARBA" id="ARBA00022771"/>
    </source>
</evidence>
<dbReference type="GO" id="GO:0008270">
    <property type="term" value="F:zinc ion binding"/>
    <property type="evidence" value="ECO:0007669"/>
    <property type="project" value="UniProtKB-KW"/>
</dbReference>
<dbReference type="AlphaFoldDB" id="A0A6P7FBS5"/>
<sequence>MRFKSVARKRKLSEKEGSDDEIEVPTKQICVDEQSMERTMVPPRVESESIEYCPSESYRNKSDQIETAKKTPEFYNDNQLEFKRKVSESTNENNTYLFLPSELEVKETGVFTTSHVPKGVRYGPFQGVWASTTQDVRFAWQVIARDGSRGWLDGSRSFQNWLKLIRSSSVKEETNMKYYLQNGQLWYETFKDMPSGTELILVPKEALLLQDMADYISADERSDRETASQHSGTIDEGEEEEDINVVRCYACDEIYNDVEKLDEHVITNHNHRRDEHQCDYCSKAFSYRPLLFKHLAIKHGQIKRYHCENCTKVFTDPSNLQRHIRTHHAGARSHACPECGKTFSSSSGLKQHQHIHSSHKPFQCEVCLKSYTQFSNLCRHKRMHSSCRMKIRCAKCRKSFPTLTSLSKHKRFCDSTTLPPFPSRPHPLIMNQPMAGNNGFPFYRPIGCPIPFFAPQLSFFPSTPLIPPLLFNQIPKIEDEHLQKRVKLSPKPERCSPDMERVKTEMSPPKGIEATGSSSPSRPQSYLPKDQFSLSFPSFPSKREFEEDNMKPLMNSLHSNIKTEPYCKTEPSTLAGFVPKPQFPMYTPKREFKREFEENTKKSSESTSTTEETNDQPLDLSGWKPNSQVIVSGEEEQQVPHTEEENVDVLDVIDDNNISPPQNVSVTPPMAYPRPIHPMMPDICRNFPYGFPSPANDKLLPFSFPPHRFPFLNGLQPQRMEMIRSTVKPFQDVMQQYTQSKVKDRYTCTYCGKVFPRSANLTRHLRTHTGEQPYKCNYCERSFSISSNLQRHVRNIHNKEKPFKCPLCERCFGQQTNLDRHLKKHEADEGNGGVTLADSPGSSNENDREDAYFDDIRSFMGKVSGSDYYNNINNIREFVSPSNNNIDVVKEDNNDESASEGGEDYLTSKLNFDTKCKQDKEELLNNNDQTVEVST</sequence>
<feature type="compositionally biased region" description="Basic and acidic residues" evidence="11">
    <location>
        <begin position="594"/>
        <end position="604"/>
    </location>
</feature>
<dbReference type="OrthoDB" id="9368434at2759"/>
<feature type="domain" description="C2H2-type" evidence="12">
    <location>
        <begin position="391"/>
        <end position="419"/>
    </location>
</feature>
<feature type="domain" description="C2H2-type" evidence="12">
    <location>
        <begin position="803"/>
        <end position="830"/>
    </location>
</feature>
<keyword evidence="6" id="KW-0805">Transcription regulation</keyword>
<gene>
    <name evidence="13" type="primary">LOC114326671</name>
</gene>
<evidence type="ECO:0000256" key="5">
    <source>
        <dbReference type="ARBA" id="ARBA00022833"/>
    </source>
</evidence>
<keyword evidence="4 10" id="KW-0863">Zinc-finger</keyword>
<feature type="domain" description="C2H2-type" evidence="12">
    <location>
        <begin position="774"/>
        <end position="802"/>
    </location>
</feature>
<dbReference type="GO" id="GO:0008276">
    <property type="term" value="F:protein methyltransferase activity"/>
    <property type="evidence" value="ECO:0007669"/>
    <property type="project" value="UniProtKB-ARBA"/>
</dbReference>
<dbReference type="InterPro" id="IPR046341">
    <property type="entry name" value="SET_dom_sf"/>
</dbReference>
<dbReference type="FunCoup" id="A0A6P7FBS5">
    <property type="interactions" value="176"/>
</dbReference>
<keyword evidence="5" id="KW-0862">Zinc</keyword>
<dbReference type="Gene3D" id="2.170.270.10">
    <property type="entry name" value="SET domain"/>
    <property type="match status" value="1"/>
</dbReference>
<dbReference type="SUPFAM" id="SSF57667">
    <property type="entry name" value="beta-beta-alpha zinc fingers"/>
    <property type="match status" value="5"/>
</dbReference>
<dbReference type="FunFam" id="3.30.160.60:FF:000150">
    <property type="entry name" value="Mds1 and evi1 complex locus protein"/>
    <property type="match status" value="1"/>
</dbReference>
<evidence type="ECO:0000256" key="7">
    <source>
        <dbReference type="ARBA" id="ARBA00023125"/>
    </source>
</evidence>
<dbReference type="GO" id="GO:0001227">
    <property type="term" value="F:DNA-binding transcription repressor activity, RNA polymerase II-specific"/>
    <property type="evidence" value="ECO:0007669"/>
    <property type="project" value="TreeGrafter"/>
</dbReference>
<evidence type="ECO:0000256" key="6">
    <source>
        <dbReference type="ARBA" id="ARBA00023015"/>
    </source>
</evidence>
<keyword evidence="7" id="KW-0238">DNA-binding</keyword>
<dbReference type="Pfam" id="PF00096">
    <property type="entry name" value="zf-C2H2"/>
    <property type="match status" value="7"/>
</dbReference>
<dbReference type="InterPro" id="IPR036236">
    <property type="entry name" value="Znf_C2H2_sf"/>
</dbReference>
<feature type="region of interest" description="Disordered" evidence="11">
    <location>
        <begin position="1"/>
        <end position="27"/>
    </location>
</feature>
<dbReference type="PANTHER" id="PTHR24399:SF70">
    <property type="entry name" value="C2H2-TYPE DOMAIN-CONTAINING PROTEIN"/>
    <property type="match status" value="1"/>
</dbReference>
<dbReference type="FunFam" id="3.30.160.60:FF:000653">
    <property type="entry name" value="Zinc finger protein Pegasus"/>
    <property type="match status" value="1"/>
</dbReference>
<feature type="domain" description="C2H2-type" evidence="12">
    <location>
        <begin position="334"/>
        <end position="361"/>
    </location>
</feature>
<keyword evidence="9" id="KW-0539">Nucleus</keyword>
<evidence type="ECO:0000256" key="2">
    <source>
        <dbReference type="ARBA" id="ARBA00022723"/>
    </source>
</evidence>
<dbReference type="GO" id="GO:0000978">
    <property type="term" value="F:RNA polymerase II cis-regulatory region sequence-specific DNA binding"/>
    <property type="evidence" value="ECO:0007669"/>
    <property type="project" value="TreeGrafter"/>
</dbReference>
<dbReference type="GO" id="GO:0008170">
    <property type="term" value="F:N-methyltransferase activity"/>
    <property type="evidence" value="ECO:0007669"/>
    <property type="project" value="UniProtKB-ARBA"/>
</dbReference>
<feature type="region of interest" description="Disordered" evidence="11">
    <location>
        <begin position="220"/>
        <end position="239"/>
    </location>
</feature>
<dbReference type="InParanoid" id="A0A6P7FBS5"/>
<evidence type="ECO:0000313" key="13">
    <source>
        <dbReference type="RefSeq" id="XP_028130875.1"/>
    </source>
</evidence>
<dbReference type="PANTHER" id="PTHR24399">
    <property type="entry name" value="ZINC FINGER AND BTB DOMAIN-CONTAINING"/>
    <property type="match status" value="1"/>
</dbReference>
<dbReference type="KEGG" id="dvv:114326671"/>
<dbReference type="Gene3D" id="3.30.160.60">
    <property type="entry name" value="Classic Zinc Finger"/>
    <property type="match status" value="7"/>
</dbReference>
<feature type="compositionally biased region" description="Basic residues" evidence="11">
    <location>
        <begin position="1"/>
        <end position="12"/>
    </location>
</feature>
<dbReference type="Pfam" id="PF21549">
    <property type="entry name" value="PRDM2_PR"/>
    <property type="match status" value="1"/>
</dbReference>
<evidence type="ECO:0000256" key="10">
    <source>
        <dbReference type="PROSITE-ProRule" id="PRU00042"/>
    </source>
</evidence>
<dbReference type="FunFam" id="3.30.160.60:FF:000126">
    <property type="entry name" value="Mds1 and evi1 complex locus protein"/>
    <property type="match status" value="1"/>
</dbReference>
<dbReference type="GO" id="GO:0008757">
    <property type="term" value="F:S-adenosylmethionine-dependent methyltransferase activity"/>
    <property type="evidence" value="ECO:0007669"/>
    <property type="project" value="UniProtKB-ARBA"/>
</dbReference>